<reference evidence="3 4" key="3">
    <citation type="journal article" date="2017" name="G3 (Bethesda)">
        <title>Comparative analysis highlights variable genome content of wheat rusts and divergence of the mating loci.</title>
        <authorList>
            <person name="Cuomo C.A."/>
            <person name="Bakkeren G."/>
            <person name="Khalil H.B."/>
            <person name="Panwar V."/>
            <person name="Joly D."/>
            <person name="Linning R."/>
            <person name="Sakthikumar S."/>
            <person name="Song X."/>
            <person name="Adiconis X."/>
            <person name="Fan L."/>
            <person name="Goldberg J.M."/>
            <person name="Levin J.Z."/>
            <person name="Young S."/>
            <person name="Zeng Q."/>
            <person name="Anikster Y."/>
            <person name="Bruce M."/>
            <person name="Wang M."/>
            <person name="Yin C."/>
            <person name="McCallum B."/>
            <person name="Szabo L.J."/>
            <person name="Hulbert S."/>
            <person name="Chen X."/>
            <person name="Fellers J.P."/>
        </authorList>
    </citation>
    <scope>NUCLEOTIDE SEQUENCE</scope>
    <source>
        <strain evidence="3">isolate 1-1 / race 1 (BBBD)</strain>
        <strain evidence="4">Isolate 1-1 / race 1 (BBBD)</strain>
    </source>
</reference>
<dbReference type="VEuPathDB" id="FungiDB:PTTG_10236"/>
<dbReference type="AlphaFoldDB" id="A0A180G910"/>
<accession>A0A180G910</accession>
<evidence type="ECO:0000313" key="2">
    <source>
        <dbReference type="EMBL" id="OAV88812.1"/>
    </source>
</evidence>
<reference evidence="3" key="4">
    <citation type="submission" date="2025-05" db="UniProtKB">
        <authorList>
            <consortium name="EnsemblFungi"/>
        </authorList>
    </citation>
    <scope>IDENTIFICATION</scope>
    <source>
        <strain evidence="3">isolate 1-1 / race 1 (BBBD)</strain>
    </source>
</reference>
<name>A0A180G910_PUCT1</name>
<protein>
    <submittedName>
        <fullName evidence="2 3">Uncharacterized protein</fullName>
    </submittedName>
</protein>
<feature type="region of interest" description="Disordered" evidence="1">
    <location>
        <begin position="241"/>
        <end position="278"/>
    </location>
</feature>
<dbReference type="EnsemblFungi" id="PTTG_10236-t43_1">
    <property type="protein sequence ID" value="PTTG_10236-t43_1-p1"/>
    <property type="gene ID" value="PTTG_10236"/>
</dbReference>
<organism evidence="2">
    <name type="scientific">Puccinia triticina (isolate 1-1 / race 1 (BBBD))</name>
    <name type="common">Brown leaf rust fungus</name>
    <dbReference type="NCBI Taxonomy" id="630390"/>
    <lineage>
        <taxon>Eukaryota</taxon>
        <taxon>Fungi</taxon>
        <taxon>Dikarya</taxon>
        <taxon>Basidiomycota</taxon>
        <taxon>Pucciniomycotina</taxon>
        <taxon>Pucciniomycetes</taxon>
        <taxon>Pucciniales</taxon>
        <taxon>Pucciniaceae</taxon>
        <taxon>Puccinia</taxon>
    </lineage>
</organism>
<reference evidence="2" key="1">
    <citation type="submission" date="2009-11" db="EMBL/GenBank/DDBJ databases">
        <authorList>
            <consortium name="The Broad Institute Genome Sequencing Platform"/>
            <person name="Ward D."/>
            <person name="Feldgarden M."/>
            <person name="Earl A."/>
            <person name="Young S.K."/>
            <person name="Zeng Q."/>
            <person name="Koehrsen M."/>
            <person name="Alvarado L."/>
            <person name="Berlin A."/>
            <person name="Bochicchio J."/>
            <person name="Borenstein D."/>
            <person name="Chapman S.B."/>
            <person name="Chen Z."/>
            <person name="Engels R."/>
            <person name="Freedman E."/>
            <person name="Gellesch M."/>
            <person name="Goldberg J."/>
            <person name="Griggs A."/>
            <person name="Gujja S."/>
            <person name="Heilman E."/>
            <person name="Heiman D."/>
            <person name="Hepburn T."/>
            <person name="Howarth C."/>
            <person name="Jen D."/>
            <person name="Larson L."/>
            <person name="Lewis B."/>
            <person name="Mehta T."/>
            <person name="Park D."/>
            <person name="Pearson M."/>
            <person name="Roberts A."/>
            <person name="Saif S."/>
            <person name="Shea T."/>
            <person name="Shenoy N."/>
            <person name="Sisk P."/>
            <person name="Stolte C."/>
            <person name="Sykes S."/>
            <person name="Thomson T."/>
            <person name="Walk T."/>
            <person name="White J."/>
            <person name="Yandava C."/>
            <person name="Izard J."/>
            <person name="Baranova O.V."/>
            <person name="Blanton J.M."/>
            <person name="Tanner A.C."/>
            <person name="Dewhirst F.E."/>
            <person name="Haas B."/>
            <person name="Nusbaum C."/>
            <person name="Birren B."/>
        </authorList>
    </citation>
    <scope>NUCLEOTIDE SEQUENCE [LARGE SCALE GENOMIC DNA]</scope>
    <source>
        <strain evidence="2">1-1 BBBD Race 1</strain>
    </source>
</reference>
<evidence type="ECO:0000313" key="4">
    <source>
        <dbReference type="Proteomes" id="UP000005240"/>
    </source>
</evidence>
<reference evidence="2" key="2">
    <citation type="submission" date="2016-05" db="EMBL/GenBank/DDBJ databases">
        <title>Comparative analysis highlights variable genome content of wheat rusts and divergence of the mating loci.</title>
        <authorList>
            <person name="Cuomo C.A."/>
            <person name="Bakkeren G."/>
            <person name="Szabo L."/>
            <person name="Khalil H."/>
            <person name="Joly D."/>
            <person name="Goldberg J."/>
            <person name="Young S."/>
            <person name="Zeng Q."/>
            <person name="Fellers J."/>
        </authorList>
    </citation>
    <scope>NUCLEOTIDE SEQUENCE [LARGE SCALE GENOMIC DNA]</scope>
    <source>
        <strain evidence="2">1-1 BBBD Race 1</strain>
    </source>
</reference>
<evidence type="ECO:0000313" key="3">
    <source>
        <dbReference type="EnsemblFungi" id="PTTG_10236-t43_1-p1"/>
    </source>
</evidence>
<evidence type="ECO:0000256" key="1">
    <source>
        <dbReference type="SAM" id="MobiDB-lite"/>
    </source>
</evidence>
<dbReference type="Proteomes" id="UP000005240">
    <property type="component" value="Unassembled WGS sequence"/>
</dbReference>
<feature type="compositionally biased region" description="Polar residues" evidence="1">
    <location>
        <begin position="243"/>
        <end position="270"/>
    </location>
</feature>
<sequence>MTTTPRNGRINLQRFWTSDGPMFTGPFQDTKVFLTWIHGLEIFFDTKAVTQGSDKIQISRTLIKETNLLSFYSNKAAKESKGQLRSLWMAENKNFIQFESRARTLQRMVNFGANPLVVTDEELADWIVLGLLAEMRGQVHIFELLGADPFDYDQNSPRPRDNRTTCKHGHSQDYGGQIQWRIQVGVPLANPHIPRLRRPLPLLQAPLWHNAGQLPRSNGLHARQHPCRLQAATEAHCLHETSGLEQPSRTRTRRASQQWTRTTHGNTSRRSGVAEGDGWEEDNDDLFPHLDLTSATALQDIDARISYTADKTEALITKETKAAAVQEFTDSAPYLNPALKARITAILGPSLDELAGAYGVAYTQCKFLGPK</sequence>
<feature type="region of interest" description="Disordered" evidence="1">
    <location>
        <begin position="153"/>
        <end position="172"/>
    </location>
</feature>
<keyword evidence="4" id="KW-1185">Reference proteome</keyword>
<dbReference type="EMBL" id="ADAS02000153">
    <property type="protein sequence ID" value="OAV88812.1"/>
    <property type="molecule type" value="Genomic_DNA"/>
</dbReference>
<proteinExistence type="predicted"/>
<gene>
    <name evidence="2" type="ORF">PTTG_10236</name>
</gene>